<feature type="signal peptide" evidence="1">
    <location>
        <begin position="1"/>
        <end position="23"/>
    </location>
</feature>
<dbReference type="AlphaFoldDB" id="A0A0S2KMW9"/>
<dbReference type="InterPro" id="IPR032627">
    <property type="entry name" value="DUF4876"/>
</dbReference>
<keyword evidence="3" id="KW-1185">Reference proteome</keyword>
<accession>A0A0S2KMW9</accession>
<dbReference type="KEGG" id="peo:AS203_11250"/>
<dbReference type="Proteomes" id="UP000056252">
    <property type="component" value="Chromosome"/>
</dbReference>
<sequence>MNKKILMSIMMLLTVFTTLISCKDDDKTDPVAQQSVTLQMPLNLTDATLQRATATFTNVQTSQTFVVTAFTKNGNNYVATTVLPVGTYNVTVDGIIAYTVDGTQTTSHVKAQTQNVVVQESGSQPGNVSLALNTYTAKEGFVISEIFFTGNLTPEGKQYFSDQYIKVTNNTSETLYADSLAIVESAFNSATKRDYTPNIMSQAMSVDAIYMIPGNGKSVAVQPGKSLLLALNGINHKEKCATSYDLSKADFEFYDVSTNTVTDVDNQSVPNLDKWYCYTKSIFVLHNGGNKTYALVKMQGSKEDFLKNNFYTATYQFVFGGTSKTMKEEAYKIPNSWVVDAVNLGIQGTYEWNVISAALDAGWTYCSEKRSDKTRYGKSVIRKMENGKYVDTNNSTNDFVPRSKPSLAN</sequence>
<dbReference type="eggNOG" id="ENOG502Z9BC">
    <property type="taxonomic scope" value="Bacteria"/>
</dbReference>
<dbReference type="EMBL" id="CP013195">
    <property type="protein sequence ID" value="ALO49589.1"/>
    <property type="molecule type" value="Genomic_DNA"/>
</dbReference>
<feature type="chain" id="PRO_5006601981" description="DUF4876 domain-containing protein" evidence="1">
    <location>
        <begin position="24"/>
        <end position="409"/>
    </location>
</feature>
<gene>
    <name evidence="2" type="ORF">AS203_11250</name>
</gene>
<keyword evidence="1" id="KW-0732">Signal</keyword>
<dbReference type="OrthoDB" id="1409865at2"/>
<evidence type="ECO:0000313" key="3">
    <source>
        <dbReference type="Proteomes" id="UP000056252"/>
    </source>
</evidence>
<dbReference type="RefSeq" id="WP_025065019.1">
    <property type="nucleotide sequence ID" value="NZ_CP013195.1"/>
</dbReference>
<dbReference type="Pfam" id="PF16215">
    <property type="entry name" value="DUF4876"/>
    <property type="match status" value="1"/>
</dbReference>
<protein>
    <recommendedName>
        <fullName evidence="4">DUF4876 domain-containing protein</fullName>
    </recommendedName>
</protein>
<dbReference type="STRING" id="76123.AS203_11250"/>
<organism evidence="2 3">
    <name type="scientific">Hoylesella enoeca</name>
    <dbReference type="NCBI Taxonomy" id="76123"/>
    <lineage>
        <taxon>Bacteria</taxon>
        <taxon>Pseudomonadati</taxon>
        <taxon>Bacteroidota</taxon>
        <taxon>Bacteroidia</taxon>
        <taxon>Bacteroidales</taxon>
        <taxon>Prevotellaceae</taxon>
        <taxon>Hoylesella</taxon>
    </lineage>
</organism>
<evidence type="ECO:0000313" key="2">
    <source>
        <dbReference type="EMBL" id="ALO49589.1"/>
    </source>
</evidence>
<proteinExistence type="predicted"/>
<name>A0A0S2KMW9_9BACT</name>
<reference evidence="3" key="1">
    <citation type="submission" date="2015-11" db="EMBL/GenBank/DDBJ databases">
        <authorList>
            <person name="Holder M.E."/>
            <person name="Ajami N.J."/>
            <person name="Petrosino J.F."/>
        </authorList>
    </citation>
    <scope>NUCLEOTIDE SEQUENCE [LARGE SCALE GENOMIC DNA]</scope>
    <source>
        <strain evidence="3">F0113</strain>
    </source>
</reference>
<evidence type="ECO:0008006" key="4">
    <source>
        <dbReference type="Google" id="ProtNLM"/>
    </source>
</evidence>
<dbReference type="PROSITE" id="PS51257">
    <property type="entry name" value="PROKAR_LIPOPROTEIN"/>
    <property type="match status" value="1"/>
</dbReference>
<evidence type="ECO:0000256" key="1">
    <source>
        <dbReference type="SAM" id="SignalP"/>
    </source>
</evidence>